<evidence type="ECO:0000313" key="2">
    <source>
        <dbReference type="EMBL" id="KAF1752893.1"/>
    </source>
</evidence>
<feature type="region of interest" description="Disordered" evidence="1">
    <location>
        <begin position="355"/>
        <end position="442"/>
    </location>
</feature>
<reference evidence="2 3" key="1">
    <citation type="submission" date="2019-12" db="EMBL/GenBank/DDBJ databases">
        <title>Chromosome-level assembly of the Caenorhabditis remanei genome.</title>
        <authorList>
            <person name="Teterina A.A."/>
            <person name="Willis J.H."/>
            <person name="Phillips P.C."/>
        </authorList>
    </citation>
    <scope>NUCLEOTIDE SEQUENCE [LARGE SCALE GENOMIC DNA]</scope>
    <source>
        <strain evidence="2 3">PX506</strain>
        <tissue evidence="2">Whole organism</tissue>
    </source>
</reference>
<feature type="compositionally biased region" description="Basic and acidic residues" evidence="1">
    <location>
        <begin position="379"/>
        <end position="423"/>
    </location>
</feature>
<gene>
    <name evidence="2" type="ORF">GCK72_019448</name>
</gene>
<feature type="compositionally biased region" description="Polar residues" evidence="1">
    <location>
        <begin position="429"/>
        <end position="442"/>
    </location>
</feature>
<name>A0A6A5GDY3_CAERE</name>
<proteinExistence type="predicted"/>
<comment type="caution">
    <text evidence="2">The sequence shown here is derived from an EMBL/GenBank/DDBJ whole genome shotgun (WGS) entry which is preliminary data.</text>
</comment>
<evidence type="ECO:0000256" key="1">
    <source>
        <dbReference type="SAM" id="MobiDB-lite"/>
    </source>
</evidence>
<dbReference type="AlphaFoldDB" id="A0A6A5GDY3"/>
<feature type="compositionally biased region" description="Basic residues" evidence="1">
    <location>
        <begin position="362"/>
        <end position="378"/>
    </location>
</feature>
<protein>
    <submittedName>
        <fullName evidence="2">Uncharacterized protein</fullName>
    </submittedName>
</protein>
<organism evidence="2 3">
    <name type="scientific">Caenorhabditis remanei</name>
    <name type="common">Caenorhabditis vulgaris</name>
    <dbReference type="NCBI Taxonomy" id="31234"/>
    <lineage>
        <taxon>Eukaryota</taxon>
        <taxon>Metazoa</taxon>
        <taxon>Ecdysozoa</taxon>
        <taxon>Nematoda</taxon>
        <taxon>Chromadorea</taxon>
        <taxon>Rhabditida</taxon>
        <taxon>Rhabditina</taxon>
        <taxon>Rhabditomorpha</taxon>
        <taxon>Rhabditoidea</taxon>
        <taxon>Rhabditidae</taxon>
        <taxon>Peloderinae</taxon>
        <taxon>Caenorhabditis</taxon>
    </lineage>
</organism>
<dbReference type="CTD" id="78776793"/>
<dbReference type="EMBL" id="WUAV01000005">
    <property type="protein sequence ID" value="KAF1752893.1"/>
    <property type="molecule type" value="Genomic_DNA"/>
</dbReference>
<dbReference type="GeneID" id="78776793"/>
<evidence type="ECO:0000313" key="3">
    <source>
        <dbReference type="Proteomes" id="UP000483820"/>
    </source>
</evidence>
<dbReference type="RefSeq" id="XP_053581941.1">
    <property type="nucleotide sequence ID" value="XM_053733028.1"/>
</dbReference>
<accession>A0A6A5GDY3</accession>
<sequence>MLDLMSNEHLYAFRRRLPQYAHEEQDRQLECRSCRVKCTLGVFQVRSNPSSHDSDDIHVDGRSWEINILFNRAVRIISSISWVSGGDDSSTCIQSGHDTSLGNRDGLLLHNLMNSSSVVIHHLIKLIDTADSTIRQHQSTSFKRHFSSNWILHNSSSQTDSRRSTTSGVLRTWGKTVNVSEKLRFGYSWISHHQNIDASTNLHSIGSVVISSDKSHKKTLLDIHVSKDFWSDRSSQSLVIVSLAAKNFKFLRLNSIVCWVVVEIMDELLHNWQENAGHLHNISSVAPSSHLSVNIDGHCSWNRSDWHLLAELLDSKFLELDEFRSTKLHVKSSIGLSFNTFLIWTVEWTRRRGERESDRLSSRRHRSRSTSGDRRRRRDEREREKRRERRGDEDDRKKRSRRDDEDDGSKKDRKEKTTRSRTTEDDEPTGTSGTGNEDSSAE</sequence>
<dbReference type="KEGG" id="crq:GCK72_019448"/>
<dbReference type="Proteomes" id="UP000483820">
    <property type="component" value="Chromosome V"/>
</dbReference>